<dbReference type="InterPro" id="IPR013977">
    <property type="entry name" value="GcvT_C"/>
</dbReference>
<gene>
    <name evidence="3" type="ORF">VP91_00005240</name>
</gene>
<dbReference type="RefSeq" id="WP_169035879.1">
    <property type="nucleotide sequence ID" value="NZ_LANA01000001.1"/>
</dbReference>
<reference evidence="3 4" key="1">
    <citation type="submission" date="2019-07" db="EMBL/GenBank/DDBJ databases">
        <title>SAR11 Genome Evolution.</title>
        <authorList>
            <person name="Giovannoni S."/>
        </authorList>
    </citation>
    <scope>NUCLEOTIDE SEQUENCE [LARGE SCALE GENOMIC DNA]</scope>
    <source>
        <strain evidence="3 4">HTCC9565</strain>
    </source>
</reference>
<comment type="caution">
    <text evidence="3">The sequence shown here is derived from an EMBL/GenBank/DDBJ whole genome shotgun (WGS) entry which is preliminary data.</text>
</comment>
<feature type="domain" description="Aminomethyltransferase C-terminal" evidence="2">
    <location>
        <begin position="290"/>
        <end position="368"/>
    </location>
</feature>
<sequence length="369" mass="41819">MKNFSIAKSRRLRSTPYTSRIEEQGVTAYTIYNHMLLPAAFGSIEDSYKHLKEHVQVWDVAAERQVEISGKDSAELVQLMTCRDLSKSKIGRCYYCPIIDENGNLINDPVILKLAEDKWWISIADSDVIFFAKGLASGHKFDVKIIEPVVDIMAVQGPKSFALMEKVFGKKITELKFFGFDYFDFEGTKHLIARSGWSKQGGYELYVQNPESGQKLYDHLFEVGKEFKVGPGCPNLIERIESALLSYGNDFDNNDNPFECGFEQYVSLDSDVNFLGKEKLKEVKLNGPQKKLMGVKIDLKEISLTGSKNIYDENNNIIGELRSACYSPHFQKVIGIAMIQKSHWEASQSFKIQINDNTINGNVCDLPFI</sequence>
<dbReference type="SUPFAM" id="SSF103025">
    <property type="entry name" value="Folate-binding domain"/>
    <property type="match status" value="1"/>
</dbReference>
<evidence type="ECO:0000259" key="1">
    <source>
        <dbReference type="Pfam" id="PF01571"/>
    </source>
</evidence>
<accession>A0ABX1T1B5</accession>
<dbReference type="Gene3D" id="3.30.1360.120">
    <property type="entry name" value="Probable tRNA modification gtpase trme, domain 1"/>
    <property type="match status" value="1"/>
</dbReference>
<dbReference type="Pfam" id="PF08669">
    <property type="entry name" value="GCV_T_C"/>
    <property type="match status" value="1"/>
</dbReference>
<dbReference type="PANTHER" id="PTHR43757:SF2">
    <property type="entry name" value="AMINOMETHYLTRANSFERASE, MITOCHONDRIAL"/>
    <property type="match status" value="1"/>
</dbReference>
<name>A0ABX1T1B5_PELUQ</name>
<keyword evidence="4" id="KW-1185">Reference proteome</keyword>
<dbReference type="SUPFAM" id="SSF101790">
    <property type="entry name" value="Aminomethyltransferase beta-barrel domain"/>
    <property type="match status" value="1"/>
</dbReference>
<proteinExistence type="predicted"/>
<dbReference type="PIRSF" id="PIRSF006487">
    <property type="entry name" value="GcvT"/>
    <property type="match status" value="1"/>
</dbReference>
<dbReference type="EMBL" id="LANA01000001">
    <property type="protein sequence ID" value="NMN67381.1"/>
    <property type="molecule type" value="Genomic_DNA"/>
</dbReference>
<evidence type="ECO:0000259" key="2">
    <source>
        <dbReference type="Pfam" id="PF08669"/>
    </source>
</evidence>
<dbReference type="InterPro" id="IPR028896">
    <property type="entry name" value="GcvT/YgfZ/DmdA"/>
</dbReference>
<dbReference type="PANTHER" id="PTHR43757">
    <property type="entry name" value="AMINOMETHYLTRANSFERASE"/>
    <property type="match status" value="1"/>
</dbReference>
<dbReference type="InterPro" id="IPR006222">
    <property type="entry name" value="GCVT_N"/>
</dbReference>
<organism evidence="3 4">
    <name type="scientific">Pelagibacter ubique</name>
    <dbReference type="NCBI Taxonomy" id="198252"/>
    <lineage>
        <taxon>Bacteria</taxon>
        <taxon>Pseudomonadati</taxon>
        <taxon>Pseudomonadota</taxon>
        <taxon>Alphaproteobacteria</taxon>
        <taxon>Candidatus Pelagibacterales</taxon>
        <taxon>Candidatus Pelagibacteraceae</taxon>
        <taxon>Candidatus Pelagibacter</taxon>
    </lineage>
</organism>
<dbReference type="Proteomes" id="UP001166004">
    <property type="component" value="Unassembled WGS sequence"/>
</dbReference>
<evidence type="ECO:0000313" key="4">
    <source>
        <dbReference type="Proteomes" id="UP001166004"/>
    </source>
</evidence>
<feature type="domain" description="GCVT N-terminal" evidence="1">
    <location>
        <begin position="21"/>
        <end position="269"/>
    </location>
</feature>
<dbReference type="InterPro" id="IPR029043">
    <property type="entry name" value="GcvT/YgfZ_C"/>
</dbReference>
<evidence type="ECO:0000313" key="3">
    <source>
        <dbReference type="EMBL" id="NMN67381.1"/>
    </source>
</evidence>
<dbReference type="Pfam" id="PF01571">
    <property type="entry name" value="GCV_T"/>
    <property type="match status" value="1"/>
</dbReference>
<dbReference type="InterPro" id="IPR027266">
    <property type="entry name" value="TrmE/GcvT-like"/>
</dbReference>
<dbReference type="NCBIfam" id="NF009133">
    <property type="entry name" value="PRK12486.1"/>
    <property type="match status" value="1"/>
</dbReference>
<protein>
    <submittedName>
        <fullName evidence="3">Dimethylsulfoniopropionate demethylase</fullName>
    </submittedName>
</protein>